<dbReference type="STRING" id="45607.A0A2T0FIR3"/>
<evidence type="ECO:0000256" key="2">
    <source>
        <dbReference type="ARBA" id="ARBA00005557"/>
    </source>
</evidence>
<keyword evidence="4" id="KW-0496">Mitochondrion</keyword>
<dbReference type="Pfam" id="PF10780">
    <property type="entry name" value="MRP_L53"/>
    <property type="match status" value="1"/>
</dbReference>
<comment type="caution">
    <text evidence="7">The sequence shown here is derived from an EMBL/GenBank/DDBJ whole genome shotgun (WGS) entry which is preliminary data.</text>
</comment>
<dbReference type="InterPro" id="IPR019716">
    <property type="entry name" value="Ribosomal_mL53"/>
</dbReference>
<comment type="subcellular location">
    <subcellularLocation>
        <location evidence="1">Mitochondrion</location>
    </subcellularLocation>
</comment>
<reference evidence="7 8" key="1">
    <citation type="submission" date="2017-04" db="EMBL/GenBank/DDBJ databases">
        <title>Genome sequencing of [Candida] sorbophila.</title>
        <authorList>
            <person name="Ahn J.O."/>
        </authorList>
    </citation>
    <scope>NUCLEOTIDE SEQUENCE [LARGE SCALE GENOMIC DNA]</scope>
    <source>
        <strain evidence="7 8">DS02</strain>
    </source>
</reference>
<dbReference type="Proteomes" id="UP000238350">
    <property type="component" value="Unassembled WGS sequence"/>
</dbReference>
<dbReference type="OrthoDB" id="4136894at2759"/>
<evidence type="ECO:0000256" key="1">
    <source>
        <dbReference type="ARBA" id="ARBA00004173"/>
    </source>
</evidence>
<dbReference type="EMBL" id="NDIQ01000021">
    <property type="protein sequence ID" value="PRT54894.1"/>
    <property type="molecule type" value="Genomic_DNA"/>
</dbReference>
<dbReference type="GeneID" id="36516262"/>
<gene>
    <name evidence="7" type="ORF">B9G98_02514</name>
</gene>
<comment type="similarity">
    <text evidence="2">Belongs to the mitochondrion-specific ribosomal protein mL53 family.</text>
</comment>
<name>A0A2T0FIR3_9ASCO</name>
<dbReference type="PANTHER" id="PTHR28236">
    <property type="entry name" value="54S RIBOSOMAL PROTEIN L44, MITOCHONDRIAL"/>
    <property type="match status" value="1"/>
</dbReference>
<dbReference type="AlphaFoldDB" id="A0A2T0FIR3"/>
<evidence type="ECO:0000256" key="6">
    <source>
        <dbReference type="ARBA" id="ARBA00035180"/>
    </source>
</evidence>
<protein>
    <recommendedName>
        <fullName evidence="6">Large ribosomal subunit protein mL53</fullName>
    </recommendedName>
</protein>
<dbReference type="GO" id="GO:0005762">
    <property type="term" value="C:mitochondrial large ribosomal subunit"/>
    <property type="evidence" value="ECO:0007669"/>
    <property type="project" value="TreeGrafter"/>
</dbReference>
<evidence type="ECO:0000256" key="3">
    <source>
        <dbReference type="ARBA" id="ARBA00022980"/>
    </source>
</evidence>
<keyword evidence="3 7" id="KW-0689">Ribosomal protein</keyword>
<dbReference type="RefSeq" id="XP_024664839.1">
    <property type="nucleotide sequence ID" value="XM_024809071.1"/>
</dbReference>
<evidence type="ECO:0000313" key="8">
    <source>
        <dbReference type="Proteomes" id="UP000238350"/>
    </source>
</evidence>
<dbReference type="GO" id="GO:0003735">
    <property type="term" value="F:structural constituent of ribosome"/>
    <property type="evidence" value="ECO:0007669"/>
    <property type="project" value="TreeGrafter"/>
</dbReference>
<evidence type="ECO:0000256" key="4">
    <source>
        <dbReference type="ARBA" id="ARBA00023128"/>
    </source>
</evidence>
<dbReference type="InterPro" id="IPR042776">
    <property type="entry name" value="Ribosomal_mL53_fung"/>
</dbReference>
<evidence type="ECO:0000313" key="7">
    <source>
        <dbReference type="EMBL" id="PRT54894.1"/>
    </source>
</evidence>
<keyword evidence="8" id="KW-1185">Reference proteome</keyword>
<keyword evidence="5" id="KW-0687">Ribonucleoprotein</keyword>
<organism evidence="7 8">
    <name type="scientific">Wickerhamiella sorbophila</name>
    <dbReference type="NCBI Taxonomy" id="45607"/>
    <lineage>
        <taxon>Eukaryota</taxon>
        <taxon>Fungi</taxon>
        <taxon>Dikarya</taxon>
        <taxon>Ascomycota</taxon>
        <taxon>Saccharomycotina</taxon>
        <taxon>Dipodascomycetes</taxon>
        <taxon>Dipodascales</taxon>
        <taxon>Trichomonascaceae</taxon>
        <taxon>Wickerhamiella</taxon>
    </lineage>
</organism>
<evidence type="ECO:0000256" key="5">
    <source>
        <dbReference type="ARBA" id="ARBA00023274"/>
    </source>
</evidence>
<dbReference type="Gene3D" id="3.40.30.10">
    <property type="entry name" value="Glutaredoxin"/>
    <property type="match status" value="1"/>
</dbReference>
<dbReference type="PANTHER" id="PTHR28236:SF1">
    <property type="entry name" value="LARGE RIBOSOMAL SUBUNIT PROTEIN ML53"/>
    <property type="match status" value="1"/>
</dbReference>
<accession>A0A2T0FIR3</accession>
<sequence>MITKYFTSAIVRMPPAGHAAKLARVFLAQIPPRQRTDIDVQFKLLNPTETAVPEIKVKFKDGTLLDVDPLTTSTREMVETFDRHSRKLQVEDALKE</sequence>
<proteinExistence type="inferred from homology"/>